<evidence type="ECO:0000256" key="1">
    <source>
        <dbReference type="SAM" id="MobiDB-lite"/>
    </source>
</evidence>
<evidence type="ECO:0000313" key="2">
    <source>
        <dbReference type="EMBL" id="MDV6226274.1"/>
    </source>
</evidence>
<organism evidence="2 3">
    <name type="scientific">Nitratireductor aquimarinus</name>
    <dbReference type="NCBI Taxonomy" id="889300"/>
    <lineage>
        <taxon>Bacteria</taxon>
        <taxon>Pseudomonadati</taxon>
        <taxon>Pseudomonadota</taxon>
        <taxon>Alphaproteobacteria</taxon>
        <taxon>Hyphomicrobiales</taxon>
        <taxon>Phyllobacteriaceae</taxon>
        <taxon>Nitratireductor</taxon>
    </lineage>
</organism>
<keyword evidence="3" id="KW-1185">Reference proteome</keyword>
<feature type="region of interest" description="Disordered" evidence="1">
    <location>
        <begin position="84"/>
        <end position="104"/>
    </location>
</feature>
<gene>
    <name evidence="2" type="ORF">R2G56_08250</name>
</gene>
<feature type="compositionally biased region" description="Acidic residues" evidence="1">
    <location>
        <begin position="95"/>
        <end position="104"/>
    </location>
</feature>
<proteinExistence type="predicted"/>
<reference evidence="2 3" key="1">
    <citation type="submission" date="2023-10" db="EMBL/GenBank/DDBJ databases">
        <authorList>
            <person name="Venkata Ramana C."/>
            <person name="Sasikala C."/>
            <person name="Dhurka M."/>
        </authorList>
    </citation>
    <scope>NUCLEOTIDE SEQUENCE [LARGE SCALE GENOMIC DNA]</scope>
    <source>
        <strain evidence="2 3">KCTC 32151</strain>
    </source>
</reference>
<accession>A0ABU4AJ45</accession>
<comment type="caution">
    <text evidence="2">The sequence shown here is derived from an EMBL/GenBank/DDBJ whole genome shotgun (WGS) entry which is preliminary data.</text>
</comment>
<name>A0ABU4AJ45_9HYPH</name>
<dbReference type="Proteomes" id="UP001185659">
    <property type="component" value="Unassembled WGS sequence"/>
</dbReference>
<dbReference type="EMBL" id="JAWLIP010000003">
    <property type="protein sequence ID" value="MDV6226274.1"/>
    <property type="molecule type" value="Genomic_DNA"/>
</dbReference>
<sequence>MQIRFSPQWRDDALEVVKQGDIISINGEAFDFSVVPDGATLPQEAISSDWFAGPVERIGGELHISIVLPHGPNPSQAVAFPQPISVNADGPIEVPSDEPQEAGE</sequence>
<dbReference type="RefSeq" id="WP_317560963.1">
    <property type="nucleotide sequence ID" value="NZ_JAWLIP010000003.1"/>
</dbReference>
<protein>
    <submittedName>
        <fullName evidence="2">Uncharacterized protein</fullName>
    </submittedName>
</protein>
<evidence type="ECO:0000313" key="3">
    <source>
        <dbReference type="Proteomes" id="UP001185659"/>
    </source>
</evidence>